<keyword evidence="5" id="KW-0268">Exocytosis</keyword>
<dbReference type="GO" id="GO:0055037">
    <property type="term" value="C:recycling endosome"/>
    <property type="evidence" value="ECO:0007669"/>
    <property type="project" value="UniProtKB-SubCell"/>
</dbReference>
<dbReference type="PANTHER" id="PTHR45999:SF4">
    <property type="entry name" value="UNC-13-4A, ISOFORM B"/>
    <property type="match status" value="1"/>
</dbReference>
<dbReference type="Pfam" id="PF00168">
    <property type="entry name" value="C2"/>
    <property type="match status" value="3"/>
</dbReference>
<evidence type="ECO:0000256" key="4">
    <source>
        <dbReference type="ARBA" id="ARBA00005823"/>
    </source>
</evidence>
<dbReference type="EnsemblMetazoa" id="CapteT226475">
    <property type="protein sequence ID" value="CapteP226475"/>
    <property type="gene ID" value="CapteG226475"/>
</dbReference>
<keyword evidence="7" id="KW-0967">Endosome</keyword>
<feature type="domain" description="C2" evidence="8">
    <location>
        <begin position="143"/>
        <end position="319"/>
    </location>
</feature>
<dbReference type="Gene3D" id="2.60.40.150">
    <property type="entry name" value="C2 domain"/>
    <property type="match status" value="2"/>
</dbReference>
<dbReference type="EMBL" id="AMQN01007080">
    <property type="status" value="NOT_ANNOTATED_CDS"/>
    <property type="molecule type" value="Genomic_DNA"/>
</dbReference>
<dbReference type="GO" id="GO:0006887">
    <property type="term" value="P:exocytosis"/>
    <property type="evidence" value="ECO:0007669"/>
    <property type="project" value="UniProtKB-KW"/>
</dbReference>
<accession>R7UU63</accession>
<gene>
    <name evidence="11" type="ORF">CAPTEDRAFT_226475</name>
</gene>
<dbReference type="InterPro" id="IPR000008">
    <property type="entry name" value="C2_dom"/>
</dbReference>
<dbReference type="AlphaFoldDB" id="R7UU63"/>
<dbReference type="PANTHER" id="PTHR45999">
    <property type="entry name" value="UNC-13-4A, ISOFORM B"/>
    <property type="match status" value="1"/>
</dbReference>
<dbReference type="SUPFAM" id="SSF49562">
    <property type="entry name" value="C2 domain (Calcium/lipid-binding domain, CaLB)"/>
    <property type="match status" value="2"/>
</dbReference>
<dbReference type="GO" id="GO:0005770">
    <property type="term" value="C:late endosome"/>
    <property type="evidence" value="ECO:0007669"/>
    <property type="project" value="UniProtKB-SubCell"/>
</dbReference>
<dbReference type="CDD" id="cd08676">
    <property type="entry name" value="C2A_Munc13-like"/>
    <property type="match status" value="1"/>
</dbReference>
<reference evidence="12" key="3">
    <citation type="submission" date="2015-06" db="UniProtKB">
        <authorList>
            <consortium name="EnsemblMetazoa"/>
        </authorList>
    </citation>
    <scope>IDENTIFICATION</scope>
</reference>
<evidence type="ECO:0000256" key="7">
    <source>
        <dbReference type="ARBA" id="ARBA00022753"/>
    </source>
</evidence>
<comment type="subcellular location">
    <subcellularLocation>
        <location evidence="2">Cytoplasm</location>
    </subcellularLocation>
    <subcellularLocation>
        <location evidence="3">Late endosome</location>
    </subcellularLocation>
    <subcellularLocation>
        <location evidence="1">Recycling endosome</location>
    </subcellularLocation>
</comment>
<dbReference type="InterPro" id="IPR014770">
    <property type="entry name" value="Munc13_1"/>
</dbReference>
<dbReference type="EMBL" id="KB299905">
    <property type="protein sequence ID" value="ELU07462.1"/>
    <property type="molecule type" value="Genomic_DNA"/>
</dbReference>
<evidence type="ECO:0000313" key="12">
    <source>
        <dbReference type="EnsemblMetazoa" id="CapteP226475"/>
    </source>
</evidence>
<dbReference type="Gene3D" id="1.10.357.50">
    <property type="match status" value="1"/>
</dbReference>
<dbReference type="Proteomes" id="UP000014760">
    <property type="component" value="Unassembled WGS sequence"/>
</dbReference>
<dbReference type="InterPro" id="IPR014772">
    <property type="entry name" value="Munc13_dom-2"/>
</dbReference>
<feature type="domain" description="C2" evidence="8">
    <location>
        <begin position="1027"/>
        <end position="1152"/>
    </location>
</feature>
<feature type="domain" description="MHD2" evidence="10">
    <location>
        <begin position="904"/>
        <end position="1012"/>
    </location>
</feature>
<dbReference type="CDD" id="cd04009">
    <property type="entry name" value="C2B_Munc13-like"/>
    <property type="match status" value="1"/>
</dbReference>
<dbReference type="InterPro" id="IPR035892">
    <property type="entry name" value="C2_domain_sf"/>
</dbReference>
<dbReference type="OrthoDB" id="7976202at2759"/>
<dbReference type="STRING" id="283909.R7UU63"/>
<evidence type="ECO:0000259" key="10">
    <source>
        <dbReference type="PROSITE" id="PS51259"/>
    </source>
</evidence>
<dbReference type="InterPro" id="IPR010439">
    <property type="entry name" value="MUN_dom"/>
</dbReference>
<evidence type="ECO:0000259" key="9">
    <source>
        <dbReference type="PROSITE" id="PS51258"/>
    </source>
</evidence>
<feature type="domain" description="MHD1" evidence="9">
    <location>
        <begin position="661"/>
        <end position="789"/>
    </location>
</feature>
<dbReference type="PROSITE" id="PS50004">
    <property type="entry name" value="C2"/>
    <property type="match status" value="2"/>
</dbReference>
<organism evidence="11">
    <name type="scientific">Capitella teleta</name>
    <name type="common">Polychaete worm</name>
    <dbReference type="NCBI Taxonomy" id="283909"/>
    <lineage>
        <taxon>Eukaryota</taxon>
        <taxon>Metazoa</taxon>
        <taxon>Spiralia</taxon>
        <taxon>Lophotrochozoa</taxon>
        <taxon>Annelida</taxon>
        <taxon>Polychaeta</taxon>
        <taxon>Sedentaria</taxon>
        <taxon>Scolecida</taxon>
        <taxon>Capitellidae</taxon>
        <taxon>Capitella</taxon>
    </lineage>
</organism>
<sequence length="1210" mass="138736">MSSLWHNGRAILCCFAKTAPQRRKENSLRGGRRRGKGGCFPAFDIACILGNIYAALCPLNHTARGWNYSENYDSNCVFRHRFVMKLVPSGITKDNVNEVRMFETLYIEVLYTIKHKIGATSGSHLPIIQDLYIYARESFGVTPEDHARLLARASEEKAPIRVLHVTVVEARDLEAKDADGFSDPYCMLGILPGSRVAKDRLLDSNQSSYSSDEDAVKGGRKESALKKFSQSFKKKKDKTARELIPARFIKSTSVKPKTLNPLWNEKFKFDLDSNDTDYLHLDIWDHDDEFSVVDAAKQLNQIAGFKGLGRYFKQIAQSARTNSQGNVDDFLGSVNVSLHDIPSTGVEKYFDLEGRSARSNVEGRILLKVKLATREDRGISEEESWSETQQHEELMLFFIDHEIRRFKGGKGEVYKWRGDLPRAALTILHQHAIQGDITDVQQAMCRLSAFARKHREHSFDWKLLYKLMEDLDSKWYPDSLTRDEEDKLADNFRDFIAYCVELICKQRDLYPPANRAAQTRLQNMLRCLAKLYEMKLFEKCEPFHNPLHHELCAVLKRSSAEHYERARNATRTSVSTDDALGSMTDLANRLNGEIRRAIQFYNPIYESTVKLNYFAVTYKQIEKMFGEDLQADLEQINFGIPEVTEASADRVTAQQMGTPLFELYLALREFYGFRDQLPSGDRKGLSGAQYYEWFKVPVQRWIAVSKFKLMGRIKKAVDLDKEISISGQVGQVDGHVKQSTSAVDVACCFGQVVDFWKSIDWPDYAGAYPFVQKITEDLCYGATYYADRIHEKLKQAGYYDEIGQFDVTEQLCITINDIEQVRRALRPLPEALKFAHIAHAVEKQQGDNRGKQARANLAAILKSADDVMIQKIKQVVDRVADKMRPDIKKFVFHLCWAPEKVKAEDAIGELMNYLDSNLVTLNTNLLRSNFDRILDSIWVEVLEEIRDVLDKEEMKQMWFFERLYDALDILVDFFHANEKGLPMSVIRNRHYSELHWELEMNKAQTKDLIARYYVEKLREQERYEENKFGTLSVRVYYNTDAEILSVEVLNARNVIPLDPNGLSDPFVLIELCPSQIFPKQTVQQTQVIKNTLNPTFDESFEFCVTAAQCRQKGAVIVFTIMDHDFFMTNDFGGEVFLSLNTIPGISGEEVSGFTALTPLTVPLTQPMKGRAKTRPKGILSALENRDWDKEAQEFAKKRRLMEAQSQGSLK</sequence>
<dbReference type="OMA" id="WLAEAMN"/>
<dbReference type="Pfam" id="PF06292">
    <property type="entry name" value="MUN"/>
    <property type="match status" value="1"/>
</dbReference>
<keyword evidence="6" id="KW-0963">Cytoplasm</keyword>
<evidence type="ECO:0000313" key="13">
    <source>
        <dbReference type="Proteomes" id="UP000014760"/>
    </source>
</evidence>
<evidence type="ECO:0000256" key="3">
    <source>
        <dbReference type="ARBA" id="ARBA00004603"/>
    </source>
</evidence>
<reference evidence="11 13" key="2">
    <citation type="journal article" date="2013" name="Nature">
        <title>Insights into bilaterian evolution from three spiralian genomes.</title>
        <authorList>
            <person name="Simakov O."/>
            <person name="Marletaz F."/>
            <person name="Cho S.J."/>
            <person name="Edsinger-Gonzales E."/>
            <person name="Havlak P."/>
            <person name="Hellsten U."/>
            <person name="Kuo D.H."/>
            <person name="Larsson T."/>
            <person name="Lv J."/>
            <person name="Arendt D."/>
            <person name="Savage R."/>
            <person name="Osoegawa K."/>
            <person name="de Jong P."/>
            <person name="Grimwood J."/>
            <person name="Chapman J.A."/>
            <person name="Shapiro H."/>
            <person name="Aerts A."/>
            <person name="Otillar R.P."/>
            <person name="Terry A.Y."/>
            <person name="Boore J.L."/>
            <person name="Grigoriev I.V."/>
            <person name="Lindberg D.R."/>
            <person name="Seaver E.C."/>
            <person name="Weisblat D.A."/>
            <person name="Putnam N.H."/>
            <person name="Rokhsar D.S."/>
        </authorList>
    </citation>
    <scope>NUCLEOTIDE SEQUENCE</scope>
    <source>
        <strain evidence="11 13">I ESC-2004</strain>
    </source>
</reference>
<keyword evidence="13" id="KW-1185">Reference proteome</keyword>
<evidence type="ECO:0008006" key="14">
    <source>
        <dbReference type="Google" id="ProtNLM"/>
    </source>
</evidence>
<dbReference type="InterPro" id="IPR052095">
    <property type="entry name" value="UNC-13_domain"/>
</dbReference>
<protein>
    <recommendedName>
        <fullName evidence="14">BAI1-associated protein 3</fullName>
    </recommendedName>
</protein>
<evidence type="ECO:0000256" key="1">
    <source>
        <dbReference type="ARBA" id="ARBA00004172"/>
    </source>
</evidence>
<evidence type="ECO:0000313" key="11">
    <source>
        <dbReference type="EMBL" id="ELU07462.1"/>
    </source>
</evidence>
<name>R7UU63_CAPTE</name>
<dbReference type="PROSITE" id="PS51259">
    <property type="entry name" value="MHD2"/>
    <property type="match status" value="1"/>
</dbReference>
<dbReference type="FunCoup" id="R7UU63">
    <property type="interactions" value="67"/>
</dbReference>
<dbReference type="SMART" id="SM00239">
    <property type="entry name" value="C2"/>
    <property type="match status" value="2"/>
</dbReference>
<comment type="similarity">
    <text evidence="4">Belongs to the unc-13 family.</text>
</comment>
<dbReference type="GO" id="GO:0099503">
    <property type="term" value="C:secretory vesicle"/>
    <property type="evidence" value="ECO:0007669"/>
    <property type="project" value="TreeGrafter"/>
</dbReference>
<evidence type="ECO:0000259" key="8">
    <source>
        <dbReference type="PROSITE" id="PS50004"/>
    </source>
</evidence>
<evidence type="ECO:0000256" key="5">
    <source>
        <dbReference type="ARBA" id="ARBA00022483"/>
    </source>
</evidence>
<dbReference type="PROSITE" id="PS51258">
    <property type="entry name" value="MHD1"/>
    <property type="match status" value="1"/>
</dbReference>
<evidence type="ECO:0000256" key="2">
    <source>
        <dbReference type="ARBA" id="ARBA00004496"/>
    </source>
</evidence>
<evidence type="ECO:0000256" key="6">
    <source>
        <dbReference type="ARBA" id="ARBA00022490"/>
    </source>
</evidence>
<reference evidence="13" key="1">
    <citation type="submission" date="2012-12" db="EMBL/GenBank/DDBJ databases">
        <authorList>
            <person name="Hellsten U."/>
            <person name="Grimwood J."/>
            <person name="Chapman J.A."/>
            <person name="Shapiro H."/>
            <person name="Aerts A."/>
            <person name="Otillar R.P."/>
            <person name="Terry A.Y."/>
            <person name="Boore J.L."/>
            <person name="Simakov O."/>
            <person name="Marletaz F."/>
            <person name="Cho S.-J."/>
            <person name="Edsinger-Gonzales E."/>
            <person name="Havlak P."/>
            <person name="Kuo D.-H."/>
            <person name="Larsson T."/>
            <person name="Lv J."/>
            <person name="Arendt D."/>
            <person name="Savage R."/>
            <person name="Osoegawa K."/>
            <person name="de Jong P."/>
            <person name="Lindberg D.R."/>
            <person name="Seaver E.C."/>
            <person name="Weisblat D.A."/>
            <person name="Putnam N.H."/>
            <person name="Grigoriev I.V."/>
            <person name="Rokhsar D.S."/>
        </authorList>
    </citation>
    <scope>NUCLEOTIDE SEQUENCE</scope>
    <source>
        <strain evidence="13">I ESC-2004</strain>
    </source>
</reference>
<dbReference type="HOGENOM" id="CLU_003295_2_0_1"/>
<proteinExistence type="inferred from homology"/>